<dbReference type="GO" id="GO:0006357">
    <property type="term" value="P:regulation of transcription by RNA polymerase II"/>
    <property type="evidence" value="ECO:0007669"/>
    <property type="project" value="TreeGrafter"/>
</dbReference>
<dbReference type="EMBL" id="JAQQAF010000002">
    <property type="protein sequence ID" value="KAJ8505138.1"/>
    <property type="molecule type" value="Genomic_DNA"/>
</dbReference>
<feature type="domain" description="CG-1" evidence="5">
    <location>
        <begin position="15"/>
        <end position="141"/>
    </location>
</feature>
<organism evidence="6 7">
    <name type="scientific">Ensete ventricosum</name>
    <name type="common">Abyssinian banana</name>
    <name type="synonym">Musa ensete</name>
    <dbReference type="NCBI Taxonomy" id="4639"/>
    <lineage>
        <taxon>Eukaryota</taxon>
        <taxon>Viridiplantae</taxon>
        <taxon>Streptophyta</taxon>
        <taxon>Embryophyta</taxon>
        <taxon>Tracheophyta</taxon>
        <taxon>Spermatophyta</taxon>
        <taxon>Magnoliopsida</taxon>
        <taxon>Liliopsida</taxon>
        <taxon>Zingiberales</taxon>
        <taxon>Musaceae</taxon>
        <taxon>Ensete</taxon>
    </lineage>
</organism>
<dbReference type="PANTHER" id="PTHR23335">
    <property type="entry name" value="CALMODULIN-BINDING TRANSCRIPTION ACTIVATOR CAMTA"/>
    <property type="match status" value="1"/>
</dbReference>
<dbReference type="GO" id="GO:0003690">
    <property type="term" value="F:double-stranded DNA binding"/>
    <property type="evidence" value="ECO:0007669"/>
    <property type="project" value="TreeGrafter"/>
</dbReference>
<dbReference type="PANTHER" id="PTHR23335:SF29">
    <property type="entry name" value="CALMODULIN-BINDING TRANSCRIPTION ACTIVATOR 1"/>
    <property type="match status" value="1"/>
</dbReference>
<dbReference type="InterPro" id="IPR005559">
    <property type="entry name" value="CG-1_dom"/>
</dbReference>
<dbReference type="GO" id="GO:0005634">
    <property type="term" value="C:nucleus"/>
    <property type="evidence" value="ECO:0007669"/>
    <property type="project" value="UniProtKB-SubCell"/>
</dbReference>
<protein>
    <recommendedName>
        <fullName evidence="5">CG-1 domain-containing protein</fullName>
    </recommendedName>
</protein>
<comment type="caution">
    <text evidence="6">The sequence shown here is derived from an EMBL/GenBank/DDBJ whole genome shotgun (WGS) entry which is preliminary data.</text>
</comment>
<accession>A0AAV8RS81</accession>
<comment type="subcellular location">
    <subcellularLocation>
        <location evidence="1">Nucleus</location>
    </subcellularLocation>
</comment>
<dbReference type="GO" id="GO:0003712">
    <property type="term" value="F:transcription coregulator activity"/>
    <property type="evidence" value="ECO:0007669"/>
    <property type="project" value="TreeGrafter"/>
</dbReference>
<dbReference type="SMART" id="SM01076">
    <property type="entry name" value="CG-1"/>
    <property type="match status" value="1"/>
</dbReference>
<gene>
    <name evidence="6" type="ORF">OPV22_006024</name>
</gene>
<reference evidence="6 7" key="1">
    <citation type="submission" date="2022-12" db="EMBL/GenBank/DDBJ databases">
        <title>Chromosome-scale assembly of the Ensete ventricosum genome.</title>
        <authorList>
            <person name="Dussert Y."/>
            <person name="Stocks J."/>
            <person name="Wendawek A."/>
            <person name="Woldeyes F."/>
            <person name="Nichols R.A."/>
            <person name="Borrell J.S."/>
        </authorList>
    </citation>
    <scope>NUCLEOTIDE SEQUENCE [LARGE SCALE GENOMIC DNA]</scope>
    <source>
        <strain evidence="7">cv. Maze</strain>
        <tissue evidence="6">Seeds</tissue>
    </source>
</reference>
<dbReference type="AlphaFoldDB" id="A0AAV8RS81"/>
<feature type="region of interest" description="Disordered" evidence="4">
    <location>
        <begin position="161"/>
        <end position="190"/>
    </location>
</feature>
<dbReference type="Proteomes" id="UP001222027">
    <property type="component" value="Unassembled WGS sequence"/>
</dbReference>
<evidence type="ECO:0000313" key="7">
    <source>
        <dbReference type="Proteomes" id="UP001222027"/>
    </source>
</evidence>
<proteinExistence type="predicted"/>
<evidence type="ECO:0000256" key="1">
    <source>
        <dbReference type="ARBA" id="ARBA00004123"/>
    </source>
</evidence>
<keyword evidence="7" id="KW-1185">Reference proteome</keyword>
<evidence type="ECO:0000313" key="6">
    <source>
        <dbReference type="EMBL" id="KAJ8505138.1"/>
    </source>
</evidence>
<evidence type="ECO:0000259" key="5">
    <source>
        <dbReference type="PROSITE" id="PS51437"/>
    </source>
</evidence>
<keyword evidence="3" id="KW-0539">Nucleus</keyword>
<keyword evidence="2" id="KW-0804">Transcription</keyword>
<evidence type="ECO:0000256" key="2">
    <source>
        <dbReference type="ARBA" id="ARBA00023163"/>
    </source>
</evidence>
<name>A0AAV8RS81_ENSVE</name>
<evidence type="ECO:0000256" key="4">
    <source>
        <dbReference type="SAM" id="MobiDB-lite"/>
    </source>
</evidence>
<feature type="compositionally biased region" description="Polar residues" evidence="4">
    <location>
        <begin position="161"/>
        <end position="186"/>
    </location>
</feature>
<evidence type="ECO:0000256" key="3">
    <source>
        <dbReference type="ARBA" id="ARBA00023242"/>
    </source>
</evidence>
<sequence>MAGAGRGGSTPPLNIEQILVEAQHRWLRPAEICEILQNHRKFHIAPEPPNIPPSGSLFLFDRKVLRYFRKDGHNWRKKKDGKTVKEAHERLKVGSVDMLHCYYAHSEENEKFQRRSYWMLDEELMHIVLVHYREVKDKPSLSYTKDVEEVVQVTQMDNLFTSSSANSQGQPPSQTMDTDSPSSAHTSEYEDAESAYMKRNLMQQIFIKQVPDTTLSLRYSLFDFHGIQAAENNLRKVLCRWMSKDFGEVDHLHMRSNSGILWNVIGSENVIEDPIMSNYSHVDPYARSLTFSQDQLSSLLVVLQIVCMLALRLSTIAEDSQSHTRPTCAWMDSPSLGSILLQAKATSIAWFSSRGTFRETDHAKAHKDDYGQKQSEAGCRQPLQGSSPWINTQKLEISSTYLYLLSENLRRPKESIMNVLLEAGHGDFLVEQ</sequence>
<dbReference type="Pfam" id="PF03859">
    <property type="entry name" value="CG-1"/>
    <property type="match status" value="1"/>
</dbReference>
<dbReference type="PROSITE" id="PS51437">
    <property type="entry name" value="CG_1"/>
    <property type="match status" value="1"/>
</dbReference>